<comment type="subcellular location">
    <subcellularLocation>
        <location evidence="1 8">Cell outer membrane</location>
        <topology evidence="1 8">Multi-pass membrane protein</topology>
    </subcellularLocation>
</comment>
<dbReference type="PANTHER" id="PTHR30069:SF29">
    <property type="entry name" value="HEMOGLOBIN AND HEMOGLOBIN-HAPTOGLOBIN-BINDING PROTEIN 1-RELATED"/>
    <property type="match status" value="1"/>
</dbReference>
<evidence type="ECO:0000256" key="6">
    <source>
        <dbReference type="ARBA" id="ARBA00023136"/>
    </source>
</evidence>
<evidence type="ECO:0000256" key="7">
    <source>
        <dbReference type="ARBA" id="ARBA00023237"/>
    </source>
</evidence>
<evidence type="ECO:0000256" key="2">
    <source>
        <dbReference type="ARBA" id="ARBA00022448"/>
    </source>
</evidence>
<dbReference type="PROSITE" id="PS00018">
    <property type="entry name" value="EF_HAND_1"/>
    <property type="match status" value="1"/>
</dbReference>
<organism evidence="11 12">
    <name type="scientific">Flagellimonas marina</name>
    <dbReference type="NCBI Taxonomy" id="1775168"/>
    <lineage>
        <taxon>Bacteria</taxon>
        <taxon>Pseudomonadati</taxon>
        <taxon>Bacteroidota</taxon>
        <taxon>Flavobacteriia</taxon>
        <taxon>Flavobacteriales</taxon>
        <taxon>Flavobacteriaceae</taxon>
        <taxon>Flagellimonas</taxon>
    </lineage>
</organism>
<feature type="chain" id="PRO_5047342383" evidence="9">
    <location>
        <begin position="22"/>
        <end position="1003"/>
    </location>
</feature>
<dbReference type="Pfam" id="PF13715">
    <property type="entry name" value="CarbopepD_reg_2"/>
    <property type="match status" value="1"/>
</dbReference>
<dbReference type="Gene3D" id="2.40.170.20">
    <property type="entry name" value="TonB-dependent receptor, beta-barrel domain"/>
    <property type="match status" value="1"/>
</dbReference>
<proteinExistence type="inferred from homology"/>
<dbReference type="InterPro" id="IPR012910">
    <property type="entry name" value="Plug_dom"/>
</dbReference>
<evidence type="ECO:0000313" key="12">
    <source>
        <dbReference type="Proteomes" id="UP001595841"/>
    </source>
</evidence>
<evidence type="ECO:0000256" key="4">
    <source>
        <dbReference type="ARBA" id="ARBA00022692"/>
    </source>
</evidence>
<evidence type="ECO:0000256" key="8">
    <source>
        <dbReference type="PROSITE-ProRule" id="PRU01360"/>
    </source>
</evidence>
<dbReference type="Gene3D" id="2.60.40.1120">
    <property type="entry name" value="Carboxypeptidase-like, regulatory domain"/>
    <property type="match status" value="1"/>
</dbReference>
<dbReference type="RefSeq" id="WP_379764369.1">
    <property type="nucleotide sequence ID" value="NZ_JBHSCL010000004.1"/>
</dbReference>
<comment type="caution">
    <text evidence="11">The sequence shown here is derived from an EMBL/GenBank/DDBJ whole genome shotgun (WGS) entry which is preliminary data.</text>
</comment>
<keyword evidence="7 8" id="KW-0998">Cell outer membrane</keyword>
<comment type="similarity">
    <text evidence="8">Belongs to the TonB-dependent receptor family.</text>
</comment>
<accession>A0ABV8PKA6</accession>
<keyword evidence="4 8" id="KW-0812">Transmembrane</keyword>
<keyword evidence="2 8" id="KW-0813">Transport</keyword>
<evidence type="ECO:0000256" key="5">
    <source>
        <dbReference type="ARBA" id="ARBA00022729"/>
    </source>
</evidence>
<gene>
    <name evidence="11" type="ORF">ACFOWS_10840</name>
</gene>
<evidence type="ECO:0000256" key="3">
    <source>
        <dbReference type="ARBA" id="ARBA00022452"/>
    </source>
</evidence>
<feature type="signal peptide" evidence="9">
    <location>
        <begin position="1"/>
        <end position="21"/>
    </location>
</feature>
<keyword evidence="12" id="KW-1185">Reference proteome</keyword>
<dbReference type="InterPro" id="IPR037066">
    <property type="entry name" value="Plug_dom_sf"/>
</dbReference>
<evidence type="ECO:0000259" key="10">
    <source>
        <dbReference type="Pfam" id="PF07715"/>
    </source>
</evidence>
<dbReference type="Gene3D" id="2.170.130.10">
    <property type="entry name" value="TonB-dependent receptor, plug domain"/>
    <property type="match status" value="1"/>
</dbReference>
<dbReference type="InterPro" id="IPR018247">
    <property type="entry name" value="EF_Hand_1_Ca_BS"/>
</dbReference>
<dbReference type="InterPro" id="IPR023997">
    <property type="entry name" value="TonB-dep_OMP_SusC/RagA_CS"/>
</dbReference>
<evidence type="ECO:0000256" key="1">
    <source>
        <dbReference type="ARBA" id="ARBA00004571"/>
    </source>
</evidence>
<dbReference type="EMBL" id="JBHSCL010000004">
    <property type="protein sequence ID" value="MFC4220634.1"/>
    <property type="molecule type" value="Genomic_DNA"/>
</dbReference>
<dbReference type="InterPro" id="IPR023996">
    <property type="entry name" value="TonB-dep_OMP_SusC/RagA"/>
</dbReference>
<keyword evidence="6 8" id="KW-0472">Membrane</keyword>
<reference evidence="12" key="1">
    <citation type="journal article" date="2019" name="Int. J. Syst. Evol. Microbiol.">
        <title>The Global Catalogue of Microorganisms (GCM) 10K type strain sequencing project: providing services to taxonomists for standard genome sequencing and annotation.</title>
        <authorList>
            <consortium name="The Broad Institute Genomics Platform"/>
            <consortium name="The Broad Institute Genome Sequencing Center for Infectious Disease"/>
            <person name="Wu L."/>
            <person name="Ma J."/>
        </authorList>
    </citation>
    <scope>NUCLEOTIDE SEQUENCE [LARGE SCALE GENOMIC DNA]</scope>
    <source>
        <strain evidence="12">CGMCC 1.15774</strain>
    </source>
</reference>
<dbReference type="InterPro" id="IPR008969">
    <property type="entry name" value="CarboxyPept-like_regulatory"/>
</dbReference>
<dbReference type="PROSITE" id="PS52016">
    <property type="entry name" value="TONB_DEPENDENT_REC_3"/>
    <property type="match status" value="1"/>
</dbReference>
<dbReference type="NCBIfam" id="TIGR04056">
    <property type="entry name" value="OMP_RagA_SusC"/>
    <property type="match status" value="1"/>
</dbReference>
<dbReference type="SUPFAM" id="SSF49464">
    <property type="entry name" value="Carboxypeptidase regulatory domain-like"/>
    <property type="match status" value="1"/>
</dbReference>
<dbReference type="Proteomes" id="UP001595841">
    <property type="component" value="Unassembled WGS sequence"/>
</dbReference>
<name>A0ABV8PKA6_9FLAO</name>
<dbReference type="InterPro" id="IPR036942">
    <property type="entry name" value="Beta-barrel_TonB_sf"/>
</dbReference>
<evidence type="ECO:0000256" key="9">
    <source>
        <dbReference type="SAM" id="SignalP"/>
    </source>
</evidence>
<evidence type="ECO:0000313" key="11">
    <source>
        <dbReference type="EMBL" id="MFC4220634.1"/>
    </source>
</evidence>
<keyword evidence="3 8" id="KW-1134">Transmembrane beta strand</keyword>
<dbReference type="Pfam" id="PF07715">
    <property type="entry name" value="Plug"/>
    <property type="match status" value="1"/>
</dbReference>
<keyword evidence="5 9" id="KW-0732">Signal</keyword>
<sequence length="1003" mass="108178">MIKLKHAVITLLIMIGPLAYSQSLTVSGTVTDETGAPLPGATIVVSGTTNGTQTDFDGNYTLTDVSSSATLVISYIGYLSQQIQVNGRTSINVSLAEDLQALDEVVVVAYGSQSRSEVTGAISTVGADEITALPVATADQALQGRAAGVTVTNSGSPGVAPVVRIRGVGSPNGGSPLVVIDGVISSGLGAINPNDIESINVLKDAATAAAYGSQAANGVIVVTTKQGKAGKTEFTFNTYTGVQYVTERFDLLNTEQYLNFIEEAFGTVPTTPLSSSGNDTDWQDAIFQTGILQNYDIGMSGGNENSNFRASVGMLKQEGTIIETGYNRYNVRLNSNFNVTDKFKVGQTLAVTFTDFTPEVNGNNTNRSLIEHAIKSAPYLPIYNPDNPGGFQGPTSALDGQDAENPVRIQQNGSRGTKGTEIFGSLFGEYELLKGLKFRSQFGLEYSYSNFDSFTPSYDDDSNGQSTHAQTFAAITKNSSTFRRFLYTNSLNYNVTIDGVHNLDVLALIEKNEARFNAVNTSSQNSVTNDITQHGPDQVVATSNTDEVDKIGYLARLNYNYDNKYLLSGSIRRDGSSRFGPNTKWGTFPSVSAGWNIAGENFMENSNLNIFKLRASWGTTGFDGIPNYRFATTLNPNWIYVINGNQVGGTSPAGIPNPNVAWEEREMLNIGLDLGLFDNKFTGAIEYYNNKSNDLLIDLPLPGSLGSLASTVPTNIGDAEVKGFEVSLGYNDYEGDFTWSANLNFSTAKTEMLNKGTEGITQASTFEGSIVNGLEAGAPIYAFYGYQTDGIYQTQAEVEAVLGTEQTAIQPGDIRFVDQNGDGVINNDDIVQLGQPNPEITYGLNLDANYKNWDFNLFLNGAAGHQIYNTNIYDLEGMPRTFNAGVAVLDRWTPTNPSNSIPRAFDGNNGINTASSDRYLESGDFTRLKNVTIGYTLGDNSILSEYFSRLRIYISGQNLLTFTDYTGLDPEVGNATNNNSEFGIDRGKYPQPKSVLLGLQVTF</sequence>
<feature type="domain" description="TonB-dependent receptor plug" evidence="10">
    <location>
        <begin position="116"/>
        <end position="219"/>
    </location>
</feature>
<dbReference type="InterPro" id="IPR039426">
    <property type="entry name" value="TonB-dep_rcpt-like"/>
</dbReference>
<protein>
    <submittedName>
        <fullName evidence="11">SusC/RagA family TonB-linked outer membrane protein</fullName>
    </submittedName>
</protein>
<dbReference type="SUPFAM" id="SSF56935">
    <property type="entry name" value="Porins"/>
    <property type="match status" value="1"/>
</dbReference>
<dbReference type="PANTHER" id="PTHR30069">
    <property type="entry name" value="TONB-DEPENDENT OUTER MEMBRANE RECEPTOR"/>
    <property type="match status" value="1"/>
</dbReference>
<dbReference type="NCBIfam" id="TIGR04057">
    <property type="entry name" value="SusC_RagA_signa"/>
    <property type="match status" value="1"/>
</dbReference>